<dbReference type="OrthoDB" id="686628at2759"/>
<reference evidence="2" key="1">
    <citation type="submission" date="2020-05" db="EMBL/GenBank/DDBJ databases">
        <title>WGS assembly of Panicum virgatum.</title>
        <authorList>
            <person name="Lovell J.T."/>
            <person name="Jenkins J."/>
            <person name="Shu S."/>
            <person name="Juenger T.E."/>
            <person name="Schmutz J."/>
        </authorList>
    </citation>
    <scope>NUCLEOTIDE SEQUENCE</scope>
    <source>
        <strain evidence="2">AP13</strain>
    </source>
</reference>
<keyword evidence="3" id="KW-1185">Reference proteome</keyword>
<accession>A0A8T0S2K6</accession>
<dbReference type="PANTHER" id="PTHR37187:SF7">
    <property type="entry name" value="EXPRESSED PROTEIN"/>
    <property type="match status" value="1"/>
</dbReference>
<feature type="compositionally biased region" description="Basic and acidic residues" evidence="1">
    <location>
        <begin position="223"/>
        <end position="233"/>
    </location>
</feature>
<feature type="compositionally biased region" description="Low complexity" evidence="1">
    <location>
        <begin position="28"/>
        <end position="46"/>
    </location>
</feature>
<gene>
    <name evidence="2" type="ORF">PVAP13_5NG446700</name>
</gene>
<name>A0A8T0S2K6_PANVG</name>
<dbReference type="EMBL" id="CM029046">
    <property type="protein sequence ID" value="KAG2591043.1"/>
    <property type="molecule type" value="Genomic_DNA"/>
</dbReference>
<proteinExistence type="predicted"/>
<sequence>MPKGAKKRAKLKKQQQQGHPDDGGNTTSANNGHGNGSDDSNNNASSRLDGDHHLRIPPKVSRVDASEDSMESSEEMVTPRAAASEADEEERKAAAAEVEVPVERAVEAGEEVMVDALPPETAGQERGGEVDAAVQEPEVKDVVVAEESVVQEPEAHEVEVPEVKREVAMVHPVQEPEPKVDEVVVLEETSLAPEVQEPEVKSDGANVVVQEPETKGGNVVAKDSTEVSRPREAVDVHTTEVVRGPVVAVAASGHRATWWNCCGLFDVFSGSGR</sequence>
<evidence type="ECO:0000313" key="2">
    <source>
        <dbReference type="EMBL" id="KAG2591043.1"/>
    </source>
</evidence>
<organism evidence="2 3">
    <name type="scientific">Panicum virgatum</name>
    <name type="common">Blackwell switchgrass</name>
    <dbReference type="NCBI Taxonomy" id="38727"/>
    <lineage>
        <taxon>Eukaryota</taxon>
        <taxon>Viridiplantae</taxon>
        <taxon>Streptophyta</taxon>
        <taxon>Embryophyta</taxon>
        <taxon>Tracheophyta</taxon>
        <taxon>Spermatophyta</taxon>
        <taxon>Magnoliopsida</taxon>
        <taxon>Liliopsida</taxon>
        <taxon>Poales</taxon>
        <taxon>Poaceae</taxon>
        <taxon>PACMAD clade</taxon>
        <taxon>Panicoideae</taxon>
        <taxon>Panicodae</taxon>
        <taxon>Paniceae</taxon>
        <taxon>Panicinae</taxon>
        <taxon>Panicum</taxon>
        <taxon>Panicum sect. Hiantes</taxon>
    </lineage>
</organism>
<feature type="region of interest" description="Disordered" evidence="1">
    <location>
        <begin position="1"/>
        <end position="98"/>
    </location>
</feature>
<comment type="caution">
    <text evidence="2">The sequence shown here is derived from an EMBL/GenBank/DDBJ whole genome shotgun (WGS) entry which is preliminary data.</text>
</comment>
<dbReference type="AlphaFoldDB" id="A0A8T0S2K6"/>
<feature type="compositionally biased region" description="Basic residues" evidence="1">
    <location>
        <begin position="1"/>
        <end position="13"/>
    </location>
</feature>
<dbReference type="PANTHER" id="PTHR37187">
    <property type="entry name" value="EXPRESSED PROTEIN"/>
    <property type="match status" value="1"/>
</dbReference>
<evidence type="ECO:0000256" key="1">
    <source>
        <dbReference type="SAM" id="MobiDB-lite"/>
    </source>
</evidence>
<protein>
    <submittedName>
        <fullName evidence="2">Uncharacterized protein</fullName>
    </submittedName>
</protein>
<dbReference type="Proteomes" id="UP000823388">
    <property type="component" value="Chromosome 5N"/>
</dbReference>
<feature type="region of interest" description="Disordered" evidence="1">
    <location>
        <begin position="211"/>
        <end position="233"/>
    </location>
</feature>
<evidence type="ECO:0000313" key="3">
    <source>
        <dbReference type="Proteomes" id="UP000823388"/>
    </source>
</evidence>